<keyword evidence="3" id="KW-1185">Reference proteome</keyword>
<comment type="caution">
    <text evidence="2">The sequence shown here is derived from an EMBL/GenBank/DDBJ whole genome shotgun (WGS) entry which is preliminary data.</text>
</comment>
<reference evidence="2" key="1">
    <citation type="journal article" date="2023" name="IMA Fungus">
        <title>Comparative genomic study of the Penicillium genus elucidates a diverse pangenome and 15 lateral gene transfer events.</title>
        <authorList>
            <person name="Petersen C."/>
            <person name="Sorensen T."/>
            <person name="Nielsen M.R."/>
            <person name="Sondergaard T.E."/>
            <person name="Sorensen J.L."/>
            <person name="Fitzpatrick D.A."/>
            <person name="Frisvad J.C."/>
            <person name="Nielsen K.L."/>
        </authorList>
    </citation>
    <scope>NUCLEOTIDE SEQUENCE</scope>
    <source>
        <strain evidence="2">IBT 15450</strain>
    </source>
</reference>
<evidence type="ECO:0000256" key="1">
    <source>
        <dbReference type="SAM" id="MobiDB-lite"/>
    </source>
</evidence>
<sequence length="104" mass="11383">MDPQTQSPARQRYSTEESQHGSALKEFQPDGSKQEACGLQCGCDNIIPAFKEHNDGFVRRSQTEAIFDMSTLRSALPRMLSVSASRGELKGVGPGPFQQIKLGI</sequence>
<dbReference type="AlphaFoldDB" id="A0AAD6I8F2"/>
<name>A0AAD6I8F2_PENCN</name>
<accession>A0AAD6I8F2</accession>
<feature type="region of interest" description="Disordered" evidence="1">
    <location>
        <begin position="1"/>
        <end position="35"/>
    </location>
</feature>
<evidence type="ECO:0000313" key="2">
    <source>
        <dbReference type="EMBL" id="KAJ6037916.1"/>
    </source>
</evidence>
<evidence type="ECO:0000313" key="3">
    <source>
        <dbReference type="Proteomes" id="UP001219568"/>
    </source>
</evidence>
<proteinExistence type="predicted"/>
<gene>
    <name evidence="2" type="ORF">N7460_007687</name>
</gene>
<dbReference type="Proteomes" id="UP001219568">
    <property type="component" value="Unassembled WGS sequence"/>
</dbReference>
<reference evidence="2" key="2">
    <citation type="submission" date="2023-01" db="EMBL/GenBank/DDBJ databases">
        <authorList>
            <person name="Petersen C."/>
        </authorList>
    </citation>
    <scope>NUCLEOTIDE SEQUENCE</scope>
    <source>
        <strain evidence="2">IBT 15450</strain>
    </source>
</reference>
<organism evidence="2 3">
    <name type="scientific">Penicillium canescens</name>
    <dbReference type="NCBI Taxonomy" id="5083"/>
    <lineage>
        <taxon>Eukaryota</taxon>
        <taxon>Fungi</taxon>
        <taxon>Dikarya</taxon>
        <taxon>Ascomycota</taxon>
        <taxon>Pezizomycotina</taxon>
        <taxon>Eurotiomycetes</taxon>
        <taxon>Eurotiomycetidae</taxon>
        <taxon>Eurotiales</taxon>
        <taxon>Aspergillaceae</taxon>
        <taxon>Penicillium</taxon>
    </lineage>
</organism>
<protein>
    <submittedName>
        <fullName evidence="2">Uncharacterized protein</fullName>
    </submittedName>
</protein>
<dbReference type="EMBL" id="JAQJZL010000009">
    <property type="protein sequence ID" value="KAJ6037916.1"/>
    <property type="molecule type" value="Genomic_DNA"/>
</dbReference>